<comment type="caution">
    <text evidence="8">The sequence shown here is derived from an EMBL/GenBank/DDBJ whole genome shotgun (WGS) entry which is preliminary data.</text>
</comment>
<dbReference type="SUPFAM" id="SSF53383">
    <property type="entry name" value="PLP-dependent transferases"/>
    <property type="match status" value="1"/>
</dbReference>
<keyword evidence="4" id="KW-0805">Transcription regulation</keyword>
<dbReference type="InterPro" id="IPR004839">
    <property type="entry name" value="Aminotransferase_I/II_large"/>
</dbReference>
<protein>
    <submittedName>
        <fullName evidence="8">GntR family transcriptional regulator</fullName>
    </submittedName>
</protein>
<keyword evidence="3" id="KW-0663">Pyridoxal phosphate</keyword>
<keyword evidence="5" id="KW-0238">DNA-binding</keyword>
<evidence type="ECO:0000259" key="7">
    <source>
        <dbReference type="PROSITE" id="PS50949"/>
    </source>
</evidence>
<evidence type="ECO:0000313" key="9">
    <source>
        <dbReference type="Proteomes" id="UP000049578"/>
    </source>
</evidence>
<dbReference type="GO" id="GO:0003700">
    <property type="term" value="F:DNA-binding transcription factor activity"/>
    <property type="evidence" value="ECO:0007669"/>
    <property type="project" value="InterPro"/>
</dbReference>
<sequence length="426" mass="49175">MTSKYHQIITDIERDIQEHVLKQGQKLPSIRHLSQQYRCSKDTVQRALLELKYRRLIYSVPKSGYYILGKVGDDHLQSTVSLKDYNNMAYEEFRLCLNEALAGKEAYLFNYYHQGEGLEDLLLSLLPHLADHGIYTTQSQLIVTAGTQQALYILSQMPFPNGRKEVLLEKPTYHRMESLVSSLNIPFKTIGRGTQGLDFQELEQIFKTGSIKFFYTISRFSNPLGLSYNNKEKEKLIELAQQYGVYLLEDDYLGDFAKSSEPPLHYYDTHHQVIYLKSFSMSVFPALRLGALVLPEPLKDNFLHHKSMIDLDTNLMMQKALSLYLDNGMFQKNLKQIKQFFKKREDELKSDMQSLAPGLTYRLTPKELIVSLDSPYLVGRAMKLERSRLITDSKEKYLSLDINSETASQLAKLYSNQDIKKTSPSI</sequence>
<dbReference type="CDD" id="cd07377">
    <property type="entry name" value="WHTH_GntR"/>
    <property type="match status" value="1"/>
</dbReference>
<dbReference type="InterPro" id="IPR036390">
    <property type="entry name" value="WH_DNA-bd_sf"/>
</dbReference>
<feature type="domain" description="HTH gntR-type" evidence="7">
    <location>
        <begin position="2"/>
        <end position="70"/>
    </location>
</feature>
<dbReference type="GO" id="GO:0008483">
    <property type="term" value="F:transaminase activity"/>
    <property type="evidence" value="ECO:0007669"/>
    <property type="project" value="UniProtKB-KW"/>
</dbReference>
<dbReference type="GO" id="GO:0030170">
    <property type="term" value="F:pyridoxal phosphate binding"/>
    <property type="evidence" value="ECO:0007669"/>
    <property type="project" value="InterPro"/>
</dbReference>
<dbReference type="RefSeq" id="WP_054278094.1">
    <property type="nucleotide sequence ID" value="NZ_LHQM01000003.1"/>
</dbReference>
<dbReference type="InterPro" id="IPR036388">
    <property type="entry name" value="WH-like_DNA-bd_sf"/>
</dbReference>
<dbReference type="PROSITE" id="PS50949">
    <property type="entry name" value="HTH_GNTR"/>
    <property type="match status" value="1"/>
</dbReference>
<dbReference type="Gene3D" id="1.10.10.10">
    <property type="entry name" value="Winged helix-like DNA-binding domain superfamily/Winged helix DNA-binding domain"/>
    <property type="match status" value="1"/>
</dbReference>
<keyword evidence="6" id="KW-0804">Transcription</keyword>
<keyword evidence="2" id="KW-0032">Aminotransferase</keyword>
<dbReference type="PANTHER" id="PTHR46577">
    <property type="entry name" value="HTH-TYPE TRANSCRIPTIONAL REGULATORY PROTEIN GABR"/>
    <property type="match status" value="1"/>
</dbReference>
<reference evidence="8 9" key="1">
    <citation type="submission" date="2015-08" db="EMBL/GenBank/DDBJ databases">
        <title>Genome sequence of Streptococcus phocae subsp. phocae ATCC 51973T isolated from liver specimen obtained from seal.</title>
        <authorList>
            <person name="Avendano-Herrera R."/>
        </authorList>
    </citation>
    <scope>NUCLEOTIDE SEQUENCE [LARGE SCALE GENOMIC DNA]</scope>
    <source>
        <strain evidence="8 9">ATCC 51973</strain>
    </source>
</reference>
<dbReference type="Gene3D" id="3.40.640.10">
    <property type="entry name" value="Type I PLP-dependent aspartate aminotransferase-like (Major domain)"/>
    <property type="match status" value="1"/>
</dbReference>
<name>A0A0N8FXI0_9STRE</name>
<dbReference type="EMBL" id="LHQM01000003">
    <property type="protein sequence ID" value="KPJ23187.1"/>
    <property type="molecule type" value="Genomic_DNA"/>
</dbReference>
<dbReference type="AlphaFoldDB" id="A0A0N8FXI0"/>
<dbReference type="Pfam" id="PF00155">
    <property type="entry name" value="Aminotran_1_2"/>
    <property type="match status" value="1"/>
</dbReference>
<gene>
    <name evidence="8" type="ORF">AKK44_00770</name>
</gene>
<dbReference type="InterPro" id="IPR015424">
    <property type="entry name" value="PyrdxlP-dep_Trfase"/>
</dbReference>
<evidence type="ECO:0000256" key="5">
    <source>
        <dbReference type="ARBA" id="ARBA00023125"/>
    </source>
</evidence>
<evidence type="ECO:0000256" key="4">
    <source>
        <dbReference type="ARBA" id="ARBA00023015"/>
    </source>
</evidence>
<evidence type="ECO:0000256" key="3">
    <source>
        <dbReference type="ARBA" id="ARBA00022898"/>
    </source>
</evidence>
<organism evidence="8 9">
    <name type="scientific">Streptococcus phocae</name>
    <dbReference type="NCBI Taxonomy" id="119224"/>
    <lineage>
        <taxon>Bacteria</taxon>
        <taxon>Bacillati</taxon>
        <taxon>Bacillota</taxon>
        <taxon>Bacilli</taxon>
        <taxon>Lactobacillales</taxon>
        <taxon>Streptococcaceae</taxon>
        <taxon>Streptococcus</taxon>
    </lineage>
</organism>
<proteinExistence type="inferred from homology"/>
<dbReference type="PANTHER" id="PTHR46577:SF1">
    <property type="entry name" value="HTH-TYPE TRANSCRIPTIONAL REGULATORY PROTEIN GABR"/>
    <property type="match status" value="1"/>
</dbReference>
<dbReference type="CDD" id="cd00609">
    <property type="entry name" value="AAT_like"/>
    <property type="match status" value="1"/>
</dbReference>
<dbReference type="PATRIC" id="fig|119224.3.peg.886"/>
<keyword evidence="2" id="KW-0808">Transferase</keyword>
<evidence type="ECO:0000313" key="8">
    <source>
        <dbReference type="EMBL" id="KPJ23187.1"/>
    </source>
</evidence>
<dbReference type="SMART" id="SM00345">
    <property type="entry name" value="HTH_GNTR"/>
    <property type="match status" value="1"/>
</dbReference>
<evidence type="ECO:0000256" key="6">
    <source>
        <dbReference type="ARBA" id="ARBA00023163"/>
    </source>
</evidence>
<dbReference type="Pfam" id="PF00392">
    <property type="entry name" value="GntR"/>
    <property type="match status" value="1"/>
</dbReference>
<dbReference type="InterPro" id="IPR051446">
    <property type="entry name" value="HTH_trans_reg/aminotransferase"/>
</dbReference>
<dbReference type="Proteomes" id="UP000049578">
    <property type="component" value="Unassembled WGS sequence"/>
</dbReference>
<dbReference type="GO" id="GO:0003677">
    <property type="term" value="F:DNA binding"/>
    <property type="evidence" value="ECO:0007669"/>
    <property type="project" value="UniProtKB-KW"/>
</dbReference>
<accession>A0A0N8FXI0</accession>
<keyword evidence="9" id="KW-1185">Reference proteome</keyword>
<dbReference type="InterPro" id="IPR015421">
    <property type="entry name" value="PyrdxlP-dep_Trfase_major"/>
</dbReference>
<evidence type="ECO:0000256" key="1">
    <source>
        <dbReference type="ARBA" id="ARBA00005384"/>
    </source>
</evidence>
<dbReference type="STRING" id="119224.AKK44_00770"/>
<dbReference type="InterPro" id="IPR000524">
    <property type="entry name" value="Tscrpt_reg_HTH_GntR"/>
</dbReference>
<dbReference type="SUPFAM" id="SSF46785">
    <property type="entry name" value="Winged helix' DNA-binding domain"/>
    <property type="match status" value="1"/>
</dbReference>
<evidence type="ECO:0000256" key="2">
    <source>
        <dbReference type="ARBA" id="ARBA00022576"/>
    </source>
</evidence>
<comment type="similarity">
    <text evidence="1">In the C-terminal section; belongs to the class-I pyridoxal-phosphate-dependent aminotransferase family.</text>
</comment>